<proteinExistence type="predicted"/>
<evidence type="ECO:0000313" key="2">
    <source>
        <dbReference type="EMBL" id="KAK3910893.1"/>
    </source>
</evidence>
<comment type="caution">
    <text evidence="3">The sequence shown here is derived from an EMBL/GenBank/DDBJ whole genome shotgun (WGS) entry which is preliminary data.</text>
</comment>
<feature type="region of interest" description="Disordered" evidence="1">
    <location>
        <begin position="1"/>
        <end position="32"/>
    </location>
</feature>
<gene>
    <name evidence="3" type="ORF">KUF71_000870</name>
    <name evidence="2" type="ORF">KUF71_020598</name>
</gene>
<dbReference type="AlphaFoldDB" id="A0AAE1HBL2"/>
<dbReference type="EMBL" id="JAHWGI010000208">
    <property type="protein sequence ID" value="KAK3910893.1"/>
    <property type="molecule type" value="Genomic_DNA"/>
</dbReference>
<name>A0AAE1HBL2_9NEOP</name>
<evidence type="ECO:0000313" key="4">
    <source>
        <dbReference type="Proteomes" id="UP001219518"/>
    </source>
</evidence>
<reference evidence="3" key="1">
    <citation type="submission" date="2021-07" db="EMBL/GenBank/DDBJ databases">
        <authorList>
            <person name="Catto M.A."/>
            <person name="Jacobson A."/>
            <person name="Kennedy G."/>
            <person name="Labadie P."/>
            <person name="Hunt B.G."/>
            <person name="Srinivasan R."/>
        </authorList>
    </citation>
    <scope>NUCLEOTIDE SEQUENCE</scope>
    <source>
        <strain evidence="3">PL_HMW_Pooled</strain>
        <tissue evidence="3">Head</tissue>
    </source>
</reference>
<dbReference type="Proteomes" id="UP001219518">
    <property type="component" value="Unassembled WGS sequence"/>
</dbReference>
<dbReference type="EMBL" id="JAHWGI010000935">
    <property type="protein sequence ID" value="KAK3918298.1"/>
    <property type="molecule type" value="Genomic_DNA"/>
</dbReference>
<evidence type="ECO:0000313" key="3">
    <source>
        <dbReference type="EMBL" id="KAK3918298.1"/>
    </source>
</evidence>
<evidence type="ECO:0000256" key="1">
    <source>
        <dbReference type="SAM" id="MobiDB-lite"/>
    </source>
</evidence>
<organism evidence="3 4">
    <name type="scientific">Frankliniella fusca</name>
    <dbReference type="NCBI Taxonomy" id="407009"/>
    <lineage>
        <taxon>Eukaryota</taxon>
        <taxon>Metazoa</taxon>
        <taxon>Ecdysozoa</taxon>
        <taxon>Arthropoda</taxon>
        <taxon>Hexapoda</taxon>
        <taxon>Insecta</taxon>
        <taxon>Pterygota</taxon>
        <taxon>Neoptera</taxon>
        <taxon>Paraneoptera</taxon>
        <taxon>Thysanoptera</taxon>
        <taxon>Terebrantia</taxon>
        <taxon>Thripoidea</taxon>
        <taxon>Thripidae</taxon>
        <taxon>Frankliniella</taxon>
    </lineage>
</organism>
<keyword evidence="4" id="KW-1185">Reference proteome</keyword>
<reference evidence="3" key="2">
    <citation type="journal article" date="2023" name="BMC Genomics">
        <title>Pest status, molecular evolution, and epigenetic factors derived from the genome assembly of Frankliniella fusca, a thysanopteran phytovirus vector.</title>
        <authorList>
            <person name="Catto M.A."/>
            <person name="Labadie P.E."/>
            <person name="Jacobson A.L."/>
            <person name="Kennedy G.G."/>
            <person name="Srinivasan R."/>
            <person name="Hunt B.G."/>
        </authorList>
    </citation>
    <scope>NUCLEOTIDE SEQUENCE</scope>
    <source>
        <strain evidence="3">PL_HMW_Pooled</strain>
    </source>
</reference>
<accession>A0AAE1HBL2</accession>
<protein>
    <submittedName>
        <fullName evidence="3">Forkhead box protein I1-A</fullName>
    </submittedName>
</protein>
<sequence length="160" mass="17739">MSQHNRLARFTNVGKAPFPQRSNGPQTTAAARPSITVTTVTPAPAPALPPLLRSERERQILREAAYQMVEVLRKVAVRATVLEQEAVERLRESRALTAETRGALDTMLRLTRDLEYVVKNLLALPNFSKIEFQVSLPIQELPSVRGSAKKTIKAGKNNLS</sequence>
<feature type="compositionally biased region" description="Polar residues" evidence="1">
    <location>
        <begin position="20"/>
        <end position="29"/>
    </location>
</feature>